<dbReference type="GO" id="GO:0043023">
    <property type="term" value="F:ribosomal large subunit binding"/>
    <property type="evidence" value="ECO:0007669"/>
    <property type="project" value="TreeGrafter"/>
</dbReference>
<dbReference type="OrthoDB" id="407355at2759"/>
<name>A0A2V1D6A8_9PLEO</name>
<feature type="region of interest" description="Disordered" evidence="4">
    <location>
        <begin position="36"/>
        <end position="88"/>
    </location>
</feature>
<dbReference type="SUPFAM" id="SSF55194">
    <property type="entry name" value="Ribosome recycling factor, RRF"/>
    <property type="match status" value="1"/>
</dbReference>
<dbReference type="Gene3D" id="3.30.1360.40">
    <property type="match status" value="1"/>
</dbReference>
<dbReference type="EMBL" id="KZ805579">
    <property type="protein sequence ID" value="PVH93581.1"/>
    <property type="molecule type" value="Genomic_DNA"/>
</dbReference>
<dbReference type="Gene3D" id="1.10.132.20">
    <property type="entry name" value="Ribosome-recycling factor"/>
    <property type="match status" value="1"/>
</dbReference>
<dbReference type="Proteomes" id="UP000244855">
    <property type="component" value="Unassembled WGS sequence"/>
</dbReference>
<dbReference type="PANTHER" id="PTHR20982">
    <property type="entry name" value="RIBOSOME RECYCLING FACTOR"/>
    <property type="match status" value="1"/>
</dbReference>
<protein>
    <submittedName>
        <fullName evidence="6">Ribosome recycling factor</fullName>
    </submittedName>
</protein>
<gene>
    <name evidence="6" type="ORF">DM02DRAFT_619177</name>
</gene>
<comment type="function">
    <text evidence="3">Necessary for protein synthesis in mitochondria. Functions as a ribosome recycling factor in mitochondria.</text>
</comment>
<dbReference type="InterPro" id="IPR036191">
    <property type="entry name" value="RRF_sf"/>
</dbReference>
<dbReference type="STRING" id="97972.A0A2V1D6A8"/>
<sequence>MAFSNLPRVASRISPQYIIPRTARAIAPPCHNFIAQTRNPQTSFPSHQPFSTSSFLQKKAGKANKANARSDSSPPVSNPGPSTSTDDAFDFETLESQILKAIEKLTHDLAQLRGGGRLRPEVVENLTVHLGTAGKDGKGKESVKLRDIAQVIPRGKVLNVVCGEAEHIKPVSSAIAASNHSLTPLAPESSNPLTIQVPLPPPTGDSRRQAIDTATRLSMEADRSIQAARQTHNKNLRKMSLDRTILPDDLQKASRKMQEVVKRGHTEVKRITEGAKKVLEAL</sequence>
<dbReference type="InterPro" id="IPR002661">
    <property type="entry name" value="Ribosome_recyc_fac"/>
</dbReference>
<keyword evidence="2" id="KW-0648">Protein biosynthesis</keyword>
<keyword evidence="7" id="KW-1185">Reference proteome</keyword>
<dbReference type="Pfam" id="PF01765">
    <property type="entry name" value="RRF"/>
    <property type="match status" value="1"/>
</dbReference>
<dbReference type="GO" id="GO:0005739">
    <property type="term" value="C:mitochondrion"/>
    <property type="evidence" value="ECO:0007669"/>
    <property type="project" value="TreeGrafter"/>
</dbReference>
<dbReference type="PANTHER" id="PTHR20982:SF3">
    <property type="entry name" value="MITOCHONDRIAL RIBOSOME RECYCLING FACTOR PSEUDO 1"/>
    <property type="match status" value="1"/>
</dbReference>
<accession>A0A2V1D6A8</accession>
<feature type="compositionally biased region" description="Polar residues" evidence="4">
    <location>
        <begin position="69"/>
        <end position="86"/>
    </location>
</feature>
<feature type="domain" description="Ribosome recycling factor" evidence="5">
    <location>
        <begin position="106"/>
        <end position="278"/>
    </location>
</feature>
<reference evidence="6 7" key="1">
    <citation type="journal article" date="2018" name="Sci. Rep.">
        <title>Comparative genomics provides insights into the lifestyle and reveals functional heterogeneity of dark septate endophytic fungi.</title>
        <authorList>
            <person name="Knapp D.G."/>
            <person name="Nemeth J.B."/>
            <person name="Barry K."/>
            <person name="Hainaut M."/>
            <person name="Henrissat B."/>
            <person name="Johnson J."/>
            <person name="Kuo A."/>
            <person name="Lim J.H.P."/>
            <person name="Lipzen A."/>
            <person name="Nolan M."/>
            <person name="Ohm R.A."/>
            <person name="Tamas L."/>
            <person name="Grigoriev I.V."/>
            <person name="Spatafora J.W."/>
            <person name="Nagy L.G."/>
            <person name="Kovacs G.M."/>
        </authorList>
    </citation>
    <scope>NUCLEOTIDE SEQUENCE [LARGE SCALE GENOMIC DNA]</scope>
    <source>
        <strain evidence="6 7">DSE2036</strain>
    </source>
</reference>
<dbReference type="AlphaFoldDB" id="A0A2V1D6A8"/>
<evidence type="ECO:0000256" key="4">
    <source>
        <dbReference type="SAM" id="MobiDB-lite"/>
    </source>
</evidence>
<evidence type="ECO:0000313" key="7">
    <source>
        <dbReference type="Proteomes" id="UP000244855"/>
    </source>
</evidence>
<proteinExistence type="inferred from homology"/>
<evidence type="ECO:0000256" key="1">
    <source>
        <dbReference type="ARBA" id="ARBA00005912"/>
    </source>
</evidence>
<feature type="compositionally biased region" description="Polar residues" evidence="4">
    <location>
        <begin position="36"/>
        <end position="56"/>
    </location>
</feature>
<dbReference type="GO" id="GO:0006412">
    <property type="term" value="P:translation"/>
    <property type="evidence" value="ECO:0007669"/>
    <property type="project" value="UniProtKB-KW"/>
</dbReference>
<evidence type="ECO:0000313" key="6">
    <source>
        <dbReference type="EMBL" id="PVH93581.1"/>
    </source>
</evidence>
<evidence type="ECO:0000256" key="2">
    <source>
        <dbReference type="ARBA" id="ARBA00022917"/>
    </source>
</evidence>
<evidence type="ECO:0000259" key="5">
    <source>
        <dbReference type="Pfam" id="PF01765"/>
    </source>
</evidence>
<dbReference type="InterPro" id="IPR023584">
    <property type="entry name" value="Ribosome_recyc_fac_dom"/>
</dbReference>
<evidence type="ECO:0000256" key="3">
    <source>
        <dbReference type="ARBA" id="ARBA00024909"/>
    </source>
</evidence>
<organism evidence="6 7">
    <name type="scientific">Periconia macrospinosa</name>
    <dbReference type="NCBI Taxonomy" id="97972"/>
    <lineage>
        <taxon>Eukaryota</taxon>
        <taxon>Fungi</taxon>
        <taxon>Dikarya</taxon>
        <taxon>Ascomycota</taxon>
        <taxon>Pezizomycotina</taxon>
        <taxon>Dothideomycetes</taxon>
        <taxon>Pleosporomycetidae</taxon>
        <taxon>Pleosporales</taxon>
        <taxon>Massarineae</taxon>
        <taxon>Periconiaceae</taxon>
        <taxon>Periconia</taxon>
    </lineage>
</organism>
<comment type="similarity">
    <text evidence="1">Belongs to the RRF family.</text>
</comment>